<keyword evidence="9" id="KW-1185">Reference proteome</keyword>
<evidence type="ECO:0000256" key="2">
    <source>
        <dbReference type="ARBA" id="ARBA00023277"/>
    </source>
</evidence>
<feature type="binding site" evidence="4">
    <location>
        <position position="466"/>
    </location>
    <ligand>
        <name>substrate</name>
    </ligand>
</feature>
<dbReference type="SUPFAM" id="SSF88688">
    <property type="entry name" value="Families 57/38 glycoside transferase middle domain"/>
    <property type="match status" value="1"/>
</dbReference>
<reference evidence="9" key="1">
    <citation type="submission" date="2016-11" db="EMBL/GenBank/DDBJ databases">
        <authorList>
            <person name="Varghese N."/>
            <person name="Submissions S."/>
        </authorList>
    </citation>
    <scope>NUCLEOTIDE SEQUENCE [LARGE SCALE GENOMIC DNA]</scope>
    <source>
        <strain evidence="9">UWOS</strain>
    </source>
</reference>
<feature type="active site" description="Nucleophile" evidence="3">
    <location>
        <position position="193"/>
    </location>
</feature>
<name>A0A1M6TUI6_9BACT</name>
<dbReference type="RefSeq" id="WP_233126405.1">
    <property type="nucleotide sequence ID" value="NZ_FRAW01000011.1"/>
</dbReference>
<dbReference type="GO" id="GO:0005576">
    <property type="term" value="C:extracellular region"/>
    <property type="evidence" value="ECO:0007669"/>
    <property type="project" value="TreeGrafter"/>
</dbReference>
<evidence type="ECO:0000259" key="6">
    <source>
        <dbReference type="Pfam" id="PF03065"/>
    </source>
</evidence>
<evidence type="ECO:0000259" key="7">
    <source>
        <dbReference type="Pfam" id="PF09210"/>
    </source>
</evidence>
<keyword evidence="2 5" id="KW-0119">Carbohydrate metabolism</keyword>
<feature type="binding site" evidence="4">
    <location>
        <position position="245"/>
    </location>
    <ligand>
        <name>substrate</name>
    </ligand>
</feature>
<evidence type="ECO:0000313" key="9">
    <source>
        <dbReference type="Proteomes" id="UP000184275"/>
    </source>
</evidence>
<dbReference type="Gene3D" id="3.20.110.10">
    <property type="entry name" value="Glycoside hydrolase 38, N terminal domain"/>
    <property type="match status" value="1"/>
</dbReference>
<dbReference type="PANTHER" id="PTHR41695:SF1">
    <property type="entry name" value="1,4-ALPHA-GLUCAN BRANCHING ENZYME TK1436"/>
    <property type="match status" value="1"/>
</dbReference>
<proteinExistence type="inferred from homology"/>
<dbReference type="GO" id="GO:0030979">
    <property type="term" value="P:alpha-glucan biosynthetic process"/>
    <property type="evidence" value="ECO:0007669"/>
    <property type="project" value="InterPro"/>
</dbReference>
<dbReference type="InterPro" id="IPR040042">
    <property type="entry name" value="Branching_enz_MT3115-like"/>
</dbReference>
<dbReference type="InterPro" id="IPR011330">
    <property type="entry name" value="Glyco_hydro/deAcase_b/a-brl"/>
</dbReference>
<dbReference type="InterPro" id="IPR028995">
    <property type="entry name" value="Glyco_hydro_57/38_cen_sf"/>
</dbReference>
<feature type="binding site" evidence="4">
    <location>
        <position position="262"/>
    </location>
    <ligand>
        <name>substrate</name>
    </ligand>
</feature>
<feature type="domain" description="1,4-alpha-glucan branching enzyme C-terminal" evidence="7">
    <location>
        <begin position="436"/>
        <end position="522"/>
    </location>
</feature>
<accession>A0A1M6TUI6</accession>
<dbReference type="EMBL" id="FRAW01000011">
    <property type="protein sequence ID" value="SHK60550.1"/>
    <property type="molecule type" value="Genomic_DNA"/>
</dbReference>
<dbReference type="AlphaFoldDB" id="A0A1M6TUI6"/>
<dbReference type="GO" id="GO:0003844">
    <property type="term" value="F:1,4-alpha-glucan branching enzyme activity"/>
    <property type="evidence" value="ECO:0007669"/>
    <property type="project" value="InterPro"/>
</dbReference>
<dbReference type="PANTHER" id="PTHR41695">
    <property type="entry name" value="1,4-ALPHA-GLUCAN BRANCHING ENZYME RV3031-RELATED"/>
    <property type="match status" value="1"/>
</dbReference>
<dbReference type="SUPFAM" id="SSF88713">
    <property type="entry name" value="Glycoside hydrolase/deacetylase"/>
    <property type="match status" value="1"/>
</dbReference>
<comment type="similarity">
    <text evidence="1 5">Belongs to the glycosyl hydrolase 57 family.</text>
</comment>
<dbReference type="Pfam" id="PF03065">
    <property type="entry name" value="Glyco_hydro_57"/>
    <property type="match status" value="1"/>
</dbReference>
<dbReference type="InterPro" id="IPR027291">
    <property type="entry name" value="Glyco_hydro_38_N_sf"/>
</dbReference>
<sequence>MITDCNGKLFLLLHAHLPFVRNPSYDRFLEENWLFEALTETYLPLVQTLSRLAEKGIPGTINLSVSPTLLAMLSDPLLLNRYSVHLQKLQELAKKELHRLADDYEKLQVAQFYASRMMELAELWEERLHRDILAEFLRLEKRGKLSLLTCVGTHPFLPAYQAEPESIRMQLKLTVEAFQRAFGRRPRGVWLPECGYFDGLDGYLAKEGFEFFFMETHGILLADPPPRFGVFAPVRTPAGLLALGREQSSSVEVWSRQRGYPGHPDYREFYRDIAQELDSQYLGAYFMAKDTPIDTGFKYYRITGGEQKSVYRPWQAMNLAREHARLFVANREAQMAELAPQMPSHSPCVLCPYDAELFGHWWFEGPQFIESVFEWAASSRILQLASVDGMRNDPDDAVPHNPIFSSWGENGFASVWVNPQVEFIYPKFFKMFSLFQSAKKTNPKSPLQKRILAQMERELVLFQASDWAFMIHNNSAGGYAKNRLAEHERDFMKLLSLFQGVFQDESLLNEIELRDNIFPWLNR</sequence>
<organism evidence="8 9">
    <name type="scientific">Fibrobacter intestinalis</name>
    <dbReference type="NCBI Taxonomy" id="28122"/>
    <lineage>
        <taxon>Bacteria</taxon>
        <taxon>Pseudomonadati</taxon>
        <taxon>Fibrobacterota</taxon>
        <taxon>Fibrobacteria</taxon>
        <taxon>Fibrobacterales</taxon>
        <taxon>Fibrobacteraceae</taxon>
        <taxon>Fibrobacter</taxon>
    </lineage>
</organism>
<gene>
    <name evidence="8" type="ORF">SAMN05720469_11129</name>
</gene>
<dbReference type="InterPro" id="IPR037090">
    <property type="entry name" value="57_glycoside_trans_central"/>
</dbReference>
<feature type="active site" description="Proton donor" evidence="3">
    <location>
        <position position="354"/>
    </location>
</feature>
<dbReference type="Pfam" id="PF09210">
    <property type="entry name" value="BE_C"/>
    <property type="match status" value="1"/>
</dbReference>
<feature type="domain" description="Glycoside hydrolase family 57 N-terminal" evidence="6">
    <location>
        <begin position="11"/>
        <end position="279"/>
    </location>
</feature>
<protein>
    <submittedName>
        <fullName evidence="8">1,4-alpha-glucan branching enzyme</fullName>
    </submittedName>
</protein>
<evidence type="ECO:0000256" key="1">
    <source>
        <dbReference type="ARBA" id="ARBA00006821"/>
    </source>
</evidence>
<evidence type="ECO:0000256" key="4">
    <source>
        <dbReference type="PIRSR" id="PIRSR640042-2"/>
    </source>
</evidence>
<feature type="binding site" evidence="4">
    <location>
        <position position="407"/>
    </location>
    <ligand>
        <name>substrate</name>
    </ligand>
</feature>
<dbReference type="InterPro" id="IPR015293">
    <property type="entry name" value="BE_C"/>
</dbReference>
<dbReference type="CDD" id="cd10792">
    <property type="entry name" value="GH57N_AmyC_like"/>
    <property type="match status" value="1"/>
</dbReference>
<evidence type="ECO:0000313" key="8">
    <source>
        <dbReference type="EMBL" id="SHK60550.1"/>
    </source>
</evidence>
<evidence type="ECO:0000256" key="3">
    <source>
        <dbReference type="PIRSR" id="PIRSR640042-1"/>
    </source>
</evidence>
<evidence type="ECO:0000256" key="5">
    <source>
        <dbReference type="RuleBase" id="RU361196"/>
    </source>
</evidence>
<dbReference type="InterPro" id="IPR004300">
    <property type="entry name" value="Glyco_hydro_57_N"/>
</dbReference>
<dbReference type="Gene3D" id="1.20.1430.10">
    <property type="entry name" value="Families 57/38 glycoside transferase, middle domain"/>
    <property type="match status" value="1"/>
</dbReference>
<dbReference type="Proteomes" id="UP000184275">
    <property type="component" value="Unassembled WGS sequence"/>
</dbReference>